<feature type="compositionally biased region" description="Polar residues" evidence="6">
    <location>
        <begin position="17"/>
        <end position="40"/>
    </location>
</feature>
<evidence type="ECO:0000256" key="6">
    <source>
        <dbReference type="SAM" id="MobiDB-lite"/>
    </source>
</evidence>
<accession>A0ABD3SEY9</accession>
<keyword evidence="8" id="KW-1185">Reference proteome</keyword>
<dbReference type="GO" id="GO:0051321">
    <property type="term" value="P:meiotic cell cycle"/>
    <property type="evidence" value="ECO:0007669"/>
    <property type="project" value="UniProtKB-KW"/>
</dbReference>
<evidence type="ECO:0000256" key="3">
    <source>
        <dbReference type="ARBA" id="ARBA00023242"/>
    </source>
</evidence>
<dbReference type="AlphaFoldDB" id="A0ABD3SEY9"/>
<feature type="compositionally biased region" description="Polar residues" evidence="6">
    <location>
        <begin position="56"/>
        <end position="65"/>
    </location>
</feature>
<dbReference type="PANTHER" id="PTHR15938">
    <property type="entry name" value="TBP-1 INTERACTING PROTEIN"/>
    <property type="match status" value="1"/>
</dbReference>
<proteinExistence type="predicted"/>
<reference evidence="7 8" key="1">
    <citation type="submission" date="2024-10" db="EMBL/GenBank/DDBJ databases">
        <title>Updated reference genomes for cyclostephanoid diatoms.</title>
        <authorList>
            <person name="Roberts W.R."/>
            <person name="Alverson A.J."/>
        </authorList>
    </citation>
    <scope>NUCLEOTIDE SEQUENCE [LARGE SCALE GENOMIC DNA]</scope>
    <source>
        <strain evidence="7 8">AJA228-03</strain>
    </source>
</reference>
<evidence type="ECO:0000313" key="7">
    <source>
        <dbReference type="EMBL" id="KAL3822940.1"/>
    </source>
</evidence>
<evidence type="ECO:0000313" key="8">
    <source>
        <dbReference type="Proteomes" id="UP001530377"/>
    </source>
</evidence>
<name>A0ABD3SEY9_9STRA</name>
<feature type="region of interest" description="Disordered" evidence="6">
    <location>
        <begin position="413"/>
        <end position="440"/>
    </location>
</feature>
<feature type="coiled-coil region" evidence="5">
    <location>
        <begin position="255"/>
        <end position="312"/>
    </location>
</feature>
<keyword evidence="4" id="KW-0469">Meiosis</keyword>
<keyword evidence="2" id="KW-0233">DNA recombination</keyword>
<evidence type="ECO:0000256" key="5">
    <source>
        <dbReference type="SAM" id="Coils"/>
    </source>
</evidence>
<feature type="compositionally biased region" description="Low complexity" evidence="6">
    <location>
        <begin position="315"/>
        <end position="333"/>
    </location>
</feature>
<dbReference type="PANTHER" id="PTHR15938:SF0">
    <property type="entry name" value="HOMOLOGOUS-PAIRING PROTEIN 2 HOMOLOG"/>
    <property type="match status" value="1"/>
</dbReference>
<evidence type="ECO:0000256" key="4">
    <source>
        <dbReference type="ARBA" id="ARBA00023254"/>
    </source>
</evidence>
<dbReference type="GO" id="GO:0005634">
    <property type="term" value="C:nucleus"/>
    <property type="evidence" value="ECO:0007669"/>
    <property type="project" value="UniProtKB-SubCell"/>
</dbReference>
<protein>
    <submittedName>
        <fullName evidence="7">Uncharacterized protein</fullName>
    </submittedName>
</protein>
<comment type="subcellular location">
    <subcellularLocation>
        <location evidence="1">Nucleus</location>
    </subcellularLocation>
</comment>
<dbReference type="GO" id="GO:0006310">
    <property type="term" value="P:DNA recombination"/>
    <property type="evidence" value="ECO:0007669"/>
    <property type="project" value="UniProtKB-KW"/>
</dbReference>
<sequence>MEERDRPPRKKSKLGRSASNASARSVLESMSSPNDGGRTTMTKDRAALAPPARVSLDSSTPTSAIDLTDESPSSSSSPPPTIDGRVALAVEASPAASGVGADADALVSVATTVHHRPPMPNIIQPTTEATKGRAKKKRSFHDEILYSMLTYCGPYTLKTLASRTNTTIEALNHAMLSFLDKGLVICKEFPCKQGGSGGSGREPRRLYWAYPATLSEIDASAADGHGGRGGKGGGGGGGGAVIRELSKLLSTSGEMDERNAERRGLEDRYRAIMDELNPLLSIPTMAQLNDELSEAEGELRRVRAEIEAVKERTRSAATARSANAAPHAASGRRPLGRANGTPRRDPTTLKRMINHMLGEYKTRKRKCMDFVEELSEAMERKTADIVGDKVLCLDTDETEWGLWEDGTTGKVYGTKRKQSGGGGGGKLGRMNDGDDGEAQVVKIPARYKDV</sequence>
<feature type="region of interest" description="Disordered" evidence="6">
    <location>
        <begin position="1"/>
        <end position="83"/>
    </location>
</feature>
<organism evidence="7 8">
    <name type="scientific">Cyclostephanos tholiformis</name>
    <dbReference type="NCBI Taxonomy" id="382380"/>
    <lineage>
        <taxon>Eukaryota</taxon>
        <taxon>Sar</taxon>
        <taxon>Stramenopiles</taxon>
        <taxon>Ochrophyta</taxon>
        <taxon>Bacillariophyta</taxon>
        <taxon>Coscinodiscophyceae</taxon>
        <taxon>Thalassiosirophycidae</taxon>
        <taxon>Stephanodiscales</taxon>
        <taxon>Stephanodiscaceae</taxon>
        <taxon>Cyclostephanos</taxon>
    </lineage>
</organism>
<comment type="caution">
    <text evidence="7">The sequence shown here is derived from an EMBL/GenBank/DDBJ whole genome shotgun (WGS) entry which is preliminary data.</text>
</comment>
<evidence type="ECO:0000256" key="2">
    <source>
        <dbReference type="ARBA" id="ARBA00023172"/>
    </source>
</evidence>
<dbReference type="Proteomes" id="UP001530377">
    <property type="component" value="Unassembled WGS sequence"/>
</dbReference>
<gene>
    <name evidence="7" type="ORF">ACHAXA_011655</name>
</gene>
<evidence type="ECO:0000256" key="1">
    <source>
        <dbReference type="ARBA" id="ARBA00004123"/>
    </source>
</evidence>
<feature type="region of interest" description="Disordered" evidence="6">
    <location>
        <begin position="313"/>
        <end position="347"/>
    </location>
</feature>
<dbReference type="EMBL" id="JALLPB020000050">
    <property type="protein sequence ID" value="KAL3822940.1"/>
    <property type="molecule type" value="Genomic_DNA"/>
</dbReference>
<keyword evidence="5" id="KW-0175">Coiled coil</keyword>
<keyword evidence="3" id="KW-0539">Nucleus</keyword>